<keyword evidence="4" id="KW-0808">Transferase</keyword>
<dbReference type="PANTHER" id="PTHR31760:SF0">
    <property type="entry name" value="S-ADENOSYL-L-METHIONINE-DEPENDENT METHYLTRANSFERASES SUPERFAMILY PROTEIN"/>
    <property type="match status" value="1"/>
</dbReference>
<dbReference type="Gene3D" id="3.40.50.150">
    <property type="entry name" value="Vaccinia Virus protein VP39"/>
    <property type="match status" value="1"/>
</dbReference>
<dbReference type="PANTHER" id="PTHR31760">
    <property type="entry name" value="S-ADENOSYL-L-METHIONINE-DEPENDENT METHYLTRANSFERASES SUPERFAMILY PROTEIN"/>
    <property type="match status" value="1"/>
</dbReference>
<reference evidence="7 8" key="1">
    <citation type="submission" date="2020-01" db="EMBL/GenBank/DDBJ databases">
        <title>Complete genome sequence of Mycoplasma felis strain Myco-2.</title>
        <authorList>
            <person name="Kinoshita Y."/>
            <person name="Niwa H."/>
            <person name="Uchida-Fujii E."/>
            <person name="Nukada T."/>
        </authorList>
    </citation>
    <scope>NUCLEOTIDE SEQUENCE [LARGE SCALE GENOMIC DNA]</scope>
    <source>
        <strain evidence="7 8">Myco-2</strain>
    </source>
</reference>
<keyword evidence="5" id="KW-0949">S-adenosyl-L-methionine</keyword>
<keyword evidence="2" id="KW-0698">rRNA processing</keyword>
<dbReference type="AlphaFoldDB" id="A0A809RVI1"/>
<keyword evidence="1" id="KW-0963">Cytoplasm</keyword>
<evidence type="ECO:0000256" key="5">
    <source>
        <dbReference type="ARBA" id="ARBA00022691"/>
    </source>
</evidence>
<dbReference type="InterPro" id="IPR029063">
    <property type="entry name" value="SAM-dependent_MTases_sf"/>
</dbReference>
<accession>A0A809RVI1</accession>
<evidence type="ECO:0000313" key="7">
    <source>
        <dbReference type="EMBL" id="BBU47991.1"/>
    </source>
</evidence>
<dbReference type="Proteomes" id="UP000464317">
    <property type="component" value="Chromosome"/>
</dbReference>
<evidence type="ECO:0000256" key="6">
    <source>
        <dbReference type="ARBA" id="ARBA00031818"/>
    </source>
</evidence>
<evidence type="ECO:0000313" key="8">
    <source>
        <dbReference type="Proteomes" id="UP000464317"/>
    </source>
</evidence>
<dbReference type="InterPro" id="IPR003682">
    <property type="entry name" value="rRNA_ssu_MeTfrase_G"/>
</dbReference>
<dbReference type="GO" id="GO:0070043">
    <property type="term" value="F:rRNA (guanine-N7-)-methyltransferase activity"/>
    <property type="evidence" value="ECO:0007669"/>
    <property type="project" value="TreeGrafter"/>
</dbReference>
<sequence>MNKNQKVVYELCLKNNWNYEKLEKYVELIEEKNKVMNLTGFSGDKLWGDRILESLNFMKTIINDQNHIKFLDIGSGVGFPSLPYFIANPNFELDIFEPLQKRVNFLNLVKETLNLKILISIKKEWKKKKTKIFMI</sequence>
<dbReference type="Pfam" id="PF02527">
    <property type="entry name" value="GidB"/>
    <property type="match status" value="1"/>
</dbReference>
<evidence type="ECO:0000256" key="1">
    <source>
        <dbReference type="ARBA" id="ARBA00022490"/>
    </source>
</evidence>
<dbReference type="EMBL" id="AP022325">
    <property type="protein sequence ID" value="BBU47991.1"/>
    <property type="molecule type" value="Genomic_DNA"/>
</dbReference>
<organism evidence="7 8">
    <name type="scientific">Mycoplasmopsis felis</name>
    <dbReference type="NCBI Taxonomy" id="33923"/>
    <lineage>
        <taxon>Bacteria</taxon>
        <taxon>Bacillati</taxon>
        <taxon>Mycoplasmatota</taxon>
        <taxon>Mycoplasmoidales</taxon>
        <taxon>Metamycoplasmataceae</taxon>
        <taxon>Mycoplasmopsis</taxon>
    </lineage>
</organism>
<keyword evidence="8" id="KW-1185">Reference proteome</keyword>
<dbReference type="GO" id="GO:0005829">
    <property type="term" value="C:cytosol"/>
    <property type="evidence" value="ECO:0007669"/>
    <property type="project" value="TreeGrafter"/>
</dbReference>
<dbReference type="SUPFAM" id="SSF53335">
    <property type="entry name" value="S-adenosyl-L-methionine-dependent methyltransferases"/>
    <property type="match status" value="1"/>
</dbReference>
<gene>
    <name evidence="7" type="ORF">JPM2_6840</name>
</gene>
<keyword evidence="3" id="KW-0489">Methyltransferase</keyword>
<name>A0A809RVI1_9BACT</name>
<dbReference type="KEGG" id="mfel:JPM2_6840"/>
<protein>
    <recommendedName>
        <fullName evidence="6">Glucose-inhibited division protein B</fullName>
    </recommendedName>
</protein>
<evidence type="ECO:0000256" key="2">
    <source>
        <dbReference type="ARBA" id="ARBA00022552"/>
    </source>
</evidence>
<evidence type="ECO:0000256" key="3">
    <source>
        <dbReference type="ARBA" id="ARBA00022603"/>
    </source>
</evidence>
<evidence type="ECO:0000256" key="4">
    <source>
        <dbReference type="ARBA" id="ARBA00022679"/>
    </source>
</evidence>
<proteinExistence type="predicted"/>